<evidence type="ECO:0000256" key="10">
    <source>
        <dbReference type="ARBA" id="ARBA00023004"/>
    </source>
</evidence>
<dbReference type="PANTHER" id="PTHR30529">
    <property type="entry name" value="CYTOCHROME B561"/>
    <property type="match status" value="1"/>
</dbReference>
<evidence type="ECO:0000256" key="7">
    <source>
        <dbReference type="ARBA" id="ARBA00022723"/>
    </source>
</evidence>
<evidence type="ECO:0000256" key="3">
    <source>
        <dbReference type="ARBA" id="ARBA00022448"/>
    </source>
</evidence>
<dbReference type="GO" id="GO:0009055">
    <property type="term" value="F:electron transfer activity"/>
    <property type="evidence" value="ECO:0007669"/>
    <property type="project" value="InterPro"/>
</dbReference>
<dbReference type="SUPFAM" id="SSF81342">
    <property type="entry name" value="Transmembrane di-heme cytochromes"/>
    <property type="match status" value="1"/>
</dbReference>
<keyword evidence="16" id="KW-1185">Reference proteome</keyword>
<keyword evidence="9 13" id="KW-1133">Transmembrane helix</keyword>
<keyword evidence="4" id="KW-1003">Cell membrane</keyword>
<evidence type="ECO:0000256" key="5">
    <source>
        <dbReference type="ARBA" id="ARBA00022617"/>
    </source>
</evidence>
<dbReference type="GO" id="GO:0022904">
    <property type="term" value="P:respiratory electron transport chain"/>
    <property type="evidence" value="ECO:0007669"/>
    <property type="project" value="InterPro"/>
</dbReference>
<organism evidence="15 16">
    <name type="scientific">Ketobacter alkanivorans</name>
    <dbReference type="NCBI Taxonomy" id="1917421"/>
    <lineage>
        <taxon>Bacteria</taxon>
        <taxon>Pseudomonadati</taxon>
        <taxon>Pseudomonadota</taxon>
        <taxon>Gammaproteobacteria</taxon>
        <taxon>Pseudomonadales</taxon>
        <taxon>Ketobacteraceae</taxon>
        <taxon>Ketobacter</taxon>
    </lineage>
</organism>
<comment type="cofactor">
    <cofactor evidence="1">
        <name>heme b</name>
        <dbReference type="ChEBI" id="CHEBI:60344"/>
    </cofactor>
</comment>
<keyword evidence="8" id="KW-0249">Electron transport</keyword>
<sequence length="159" mass="17798">MVAGLFGVGVYMVELTYYDPLYHELPEWHKLLGVILGGLTLIRLVWICLSRPPRVLSEHRWQAVLAKLVHGLLYLILLLLVISGYLISTAKGTPLSSFDVQLLPALMKLAPNQVDLIGLIHLWVAWVLVGLVSVHALAALKHHFINHDQTLTRIFTIKG</sequence>
<evidence type="ECO:0000256" key="2">
    <source>
        <dbReference type="ARBA" id="ARBA00004651"/>
    </source>
</evidence>
<evidence type="ECO:0000256" key="9">
    <source>
        <dbReference type="ARBA" id="ARBA00022989"/>
    </source>
</evidence>
<dbReference type="Proteomes" id="UP000235116">
    <property type="component" value="Chromosome"/>
</dbReference>
<dbReference type="GO" id="GO:0046872">
    <property type="term" value="F:metal ion binding"/>
    <property type="evidence" value="ECO:0007669"/>
    <property type="project" value="UniProtKB-KW"/>
</dbReference>
<dbReference type="PANTHER" id="PTHR30529:SF1">
    <property type="entry name" value="CYTOCHROME B561 HOMOLOG 2"/>
    <property type="match status" value="1"/>
</dbReference>
<dbReference type="InterPro" id="IPR052168">
    <property type="entry name" value="Cytochrome_b561_oxidase"/>
</dbReference>
<feature type="domain" description="Cytochrome b561 bacterial/Ni-hydrogenase" evidence="14">
    <location>
        <begin position="2"/>
        <end position="156"/>
    </location>
</feature>
<reference evidence="16" key="1">
    <citation type="submission" date="2017-08" db="EMBL/GenBank/DDBJ databases">
        <title>Direct submision.</title>
        <authorList>
            <person name="Kim S.-J."/>
            <person name="Rhee S.-K."/>
        </authorList>
    </citation>
    <scope>NUCLEOTIDE SEQUENCE [LARGE SCALE GENOMIC DNA]</scope>
    <source>
        <strain evidence="16">GI5</strain>
    </source>
</reference>
<dbReference type="Pfam" id="PF01292">
    <property type="entry name" value="Ni_hydr_CYTB"/>
    <property type="match status" value="1"/>
</dbReference>
<evidence type="ECO:0000256" key="11">
    <source>
        <dbReference type="ARBA" id="ARBA00023136"/>
    </source>
</evidence>
<evidence type="ECO:0000313" key="16">
    <source>
        <dbReference type="Proteomes" id="UP000235116"/>
    </source>
</evidence>
<evidence type="ECO:0000313" key="15">
    <source>
        <dbReference type="EMBL" id="AUM15012.1"/>
    </source>
</evidence>
<feature type="transmembrane region" description="Helical" evidence="13">
    <location>
        <begin position="116"/>
        <end position="140"/>
    </location>
</feature>
<keyword evidence="10" id="KW-0408">Iron</keyword>
<dbReference type="AlphaFoldDB" id="A0A2K9LRU2"/>
<keyword evidence="3" id="KW-0813">Transport</keyword>
<comment type="subcellular location">
    <subcellularLocation>
        <location evidence="2">Cell membrane</location>
        <topology evidence="2">Multi-pass membrane protein</topology>
    </subcellularLocation>
</comment>
<proteinExistence type="inferred from homology"/>
<dbReference type="GO" id="GO:0005886">
    <property type="term" value="C:plasma membrane"/>
    <property type="evidence" value="ECO:0007669"/>
    <property type="project" value="UniProtKB-SubCell"/>
</dbReference>
<gene>
    <name evidence="15" type="ORF">Kalk_17740</name>
</gene>
<dbReference type="OrthoDB" id="9793784at2"/>
<dbReference type="InterPro" id="IPR016174">
    <property type="entry name" value="Di-haem_cyt_TM"/>
</dbReference>
<protein>
    <recommendedName>
        <fullName evidence="14">Cytochrome b561 bacterial/Ni-hydrogenase domain-containing protein</fullName>
    </recommendedName>
</protein>
<evidence type="ECO:0000256" key="8">
    <source>
        <dbReference type="ARBA" id="ARBA00022982"/>
    </source>
</evidence>
<dbReference type="GO" id="GO:0020037">
    <property type="term" value="F:heme binding"/>
    <property type="evidence" value="ECO:0007669"/>
    <property type="project" value="TreeGrafter"/>
</dbReference>
<name>A0A2K9LRU2_9GAMM</name>
<evidence type="ECO:0000256" key="6">
    <source>
        <dbReference type="ARBA" id="ARBA00022692"/>
    </source>
</evidence>
<feature type="transmembrane region" description="Helical" evidence="13">
    <location>
        <begin position="31"/>
        <end position="49"/>
    </location>
</feature>
<accession>A0A2K9LRU2</accession>
<keyword evidence="5" id="KW-0349">Heme</keyword>
<dbReference type="KEGG" id="kak:Kalk_17740"/>
<evidence type="ECO:0000259" key="14">
    <source>
        <dbReference type="Pfam" id="PF01292"/>
    </source>
</evidence>
<dbReference type="EMBL" id="CP022684">
    <property type="protein sequence ID" value="AUM15012.1"/>
    <property type="molecule type" value="Genomic_DNA"/>
</dbReference>
<comment type="similarity">
    <text evidence="12">Belongs to the cytochrome b561 family.</text>
</comment>
<keyword evidence="11 13" id="KW-0472">Membrane</keyword>
<evidence type="ECO:0000256" key="12">
    <source>
        <dbReference type="ARBA" id="ARBA00037975"/>
    </source>
</evidence>
<keyword evidence="7" id="KW-0479">Metal-binding</keyword>
<evidence type="ECO:0000256" key="13">
    <source>
        <dbReference type="SAM" id="Phobius"/>
    </source>
</evidence>
<dbReference type="InterPro" id="IPR011577">
    <property type="entry name" value="Cyt_b561_bac/Ni-Hgenase"/>
</dbReference>
<evidence type="ECO:0000256" key="4">
    <source>
        <dbReference type="ARBA" id="ARBA00022475"/>
    </source>
</evidence>
<feature type="transmembrane region" description="Helical" evidence="13">
    <location>
        <begin position="61"/>
        <end position="87"/>
    </location>
</feature>
<evidence type="ECO:0000256" key="1">
    <source>
        <dbReference type="ARBA" id="ARBA00001970"/>
    </source>
</evidence>
<keyword evidence="6 13" id="KW-0812">Transmembrane</keyword>